<gene>
    <name evidence="2" type="ORF">EDD58_10520</name>
</gene>
<sequence>MEVLWWILIVILFLLAYTGLVLPALPDVPFIMGGFLIYHLLINDEPLGKWFWIVTVLLTVLLLIVDYVSSGIAAKKYGGSNWSIVAAFIGVIVFPFMIGPIGIIVGPFLLVFLIELLLKKDWELALKVSWGTLIGFFGGIIFKFVVMTGMIAWFLIFVIF</sequence>
<evidence type="ECO:0008006" key="4">
    <source>
        <dbReference type="Google" id="ProtNLM"/>
    </source>
</evidence>
<feature type="transmembrane region" description="Helical" evidence="1">
    <location>
        <begin position="81"/>
        <end position="114"/>
    </location>
</feature>
<evidence type="ECO:0000256" key="1">
    <source>
        <dbReference type="SAM" id="Phobius"/>
    </source>
</evidence>
<dbReference type="OrthoDB" id="9808460at2"/>
<name>A0A4R3L2L0_9BACL</name>
<dbReference type="PANTHER" id="PTHR39165">
    <property type="entry name" value="IG HYPOTHETICAL 17883"/>
    <property type="match status" value="1"/>
</dbReference>
<dbReference type="Proteomes" id="UP000294937">
    <property type="component" value="Unassembled WGS sequence"/>
</dbReference>
<dbReference type="EMBL" id="SMAG01000005">
    <property type="protein sequence ID" value="TCS93813.1"/>
    <property type="molecule type" value="Genomic_DNA"/>
</dbReference>
<dbReference type="RefSeq" id="WP_131925061.1">
    <property type="nucleotide sequence ID" value="NZ_SMAG01000005.1"/>
</dbReference>
<keyword evidence="1" id="KW-0472">Membrane</keyword>
<organism evidence="2 3">
    <name type="scientific">Hazenella coriacea</name>
    <dbReference type="NCBI Taxonomy" id="1179467"/>
    <lineage>
        <taxon>Bacteria</taxon>
        <taxon>Bacillati</taxon>
        <taxon>Bacillota</taxon>
        <taxon>Bacilli</taxon>
        <taxon>Bacillales</taxon>
        <taxon>Thermoactinomycetaceae</taxon>
        <taxon>Hazenella</taxon>
    </lineage>
</organism>
<dbReference type="AlphaFoldDB" id="A0A4R3L2L0"/>
<proteinExistence type="predicted"/>
<dbReference type="Pfam" id="PF04306">
    <property type="entry name" value="DUF456"/>
    <property type="match status" value="1"/>
</dbReference>
<keyword evidence="1" id="KW-0812">Transmembrane</keyword>
<dbReference type="InterPro" id="IPR007403">
    <property type="entry name" value="DUF456"/>
</dbReference>
<dbReference type="PANTHER" id="PTHR39165:SF1">
    <property type="entry name" value="DUF456 DOMAIN-CONTAINING PROTEIN"/>
    <property type="match status" value="1"/>
</dbReference>
<accession>A0A4R3L2L0</accession>
<feature type="transmembrane region" description="Helical" evidence="1">
    <location>
        <begin position="50"/>
        <end position="69"/>
    </location>
</feature>
<evidence type="ECO:0000313" key="2">
    <source>
        <dbReference type="EMBL" id="TCS93813.1"/>
    </source>
</evidence>
<feature type="transmembrane region" description="Helical" evidence="1">
    <location>
        <begin position="134"/>
        <end position="159"/>
    </location>
</feature>
<comment type="caution">
    <text evidence="2">The sequence shown here is derived from an EMBL/GenBank/DDBJ whole genome shotgun (WGS) entry which is preliminary data.</text>
</comment>
<evidence type="ECO:0000313" key="3">
    <source>
        <dbReference type="Proteomes" id="UP000294937"/>
    </source>
</evidence>
<keyword evidence="1" id="KW-1133">Transmembrane helix</keyword>
<protein>
    <recommendedName>
        <fullName evidence="4">DUF456 family protein</fullName>
    </recommendedName>
</protein>
<keyword evidence="3" id="KW-1185">Reference proteome</keyword>
<reference evidence="2 3" key="1">
    <citation type="submission" date="2019-03" db="EMBL/GenBank/DDBJ databases">
        <title>Genomic Encyclopedia of Type Strains, Phase IV (KMG-IV): sequencing the most valuable type-strain genomes for metagenomic binning, comparative biology and taxonomic classification.</title>
        <authorList>
            <person name="Goeker M."/>
        </authorList>
    </citation>
    <scope>NUCLEOTIDE SEQUENCE [LARGE SCALE GENOMIC DNA]</scope>
    <source>
        <strain evidence="2 3">DSM 45707</strain>
    </source>
</reference>